<gene>
    <name evidence="3" type="ORF">PY091_01560</name>
</gene>
<evidence type="ECO:0000313" key="4">
    <source>
        <dbReference type="Proteomes" id="UP001217083"/>
    </source>
</evidence>
<evidence type="ECO:0000259" key="2">
    <source>
        <dbReference type="Pfam" id="PF02922"/>
    </source>
</evidence>
<dbReference type="Proteomes" id="UP001217083">
    <property type="component" value="Unassembled WGS sequence"/>
</dbReference>
<keyword evidence="1" id="KW-1133">Transmembrane helix</keyword>
<feature type="transmembrane region" description="Helical" evidence="1">
    <location>
        <begin position="21"/>
        <end position="38"/>
    </location>
</feature>
<dbReference type="Pfam" id="PF02922">
    <property type="entry name" value="CBM_48"/>
    <property type="match status" value="1"/>
</dbReference>
<dbReference type="SUPFAM" id="SSF81296">
    <property type="entry name" value="E set domains"/>
    <property type="match status" value="1"/>
</dbReference>
<dbReference type="InterPro" id="IPR050583">
    <property type="entry name" value="Mycobacterial_A85_antigen"/>
</dbReference>
<dbReference type="GO" id="GO:0016787">
    <property type="term" value="F:hydrolase activity"/>
    <property type="evidence" value="ECO:0007669"/>
    <property type="project" value="UniProtKB-KW"/>
</dbReference>
<evidence type="ECO:0000313" key="3">
    <source>
        <dbReference type="EMBL" id="MDF0705882.1"/>
    </source>
</evidence>
<feature type="domain" description="Glycoside hydrolase family 13 N-terminal" evidence="2">
    <location>
        <begin position="60"/>
        <end position="118"/>
    </location>
</feature>
<dbReference type="RefSeq" id="WP_275647995.1">
    <property type="nucleotide sequence ID" value="NZ_JARFVA010000001.1"/>
</dbReference>
<evidence type="ECO:0000256" key="1">
    <source>
        <dbReference type="SAM" id="Phobius"/>
    </source>
</evidence>
<organism evidence="3 4">
    <name type="scientific">Flagellimonas okinawensis</name>
    <dbReference type="NCBI Taxonomy" id="3031324"/>
    <lineage>
        <taxon>Bacteria</taxon>
        <taxon>Pseudomonadati</taxon>
        <taxon>Bacteroidota</taxon>
        <taxon>Flavobacteriia</taxon>
        <taxon>Flavobacteriales</taxon>
        <taxon>Flavobacteriaceae</taxon>
        <taxon>Flagellimonas</taxon>
    </lineage>
</organism>
<dbReference type="Gene3D" id="3.40.50.1820">
    <property type="entry name" value="alpha/beta hydrolase"/>
    <property type="match status" value="1"/>
</dbReference>
<dbReference type="PANTHER" id="PTHR48098">
    <property type="entry name" value="ENTEROCHELIN ESTERASE-RELATED"/>
    <property type="match status" value="1"/>
</dbReference>
<accession>A0ABT5XJ65</accession>
<sequence>MKTRLILDSKQLETIHKSIRVFGIAMTLILICSVPVQAQRFNRTPTPNDTLKSTEILENGDVVFRIYAPKAENVTLGGDVVPWGATLESKKSEIGVWSIIVPKVSAGTYRYHFMVDGVKVYDPKAPDAYKTSALVSIPPEGDGTFFANRKDVPHGAVSTIQYYSSTTKSMRNMKVWTPAGYHKTNKKLPVLYLLHGGGDSEKAWPGVGRAGIIMDNLLAEGKITEMMVVMPDGGIDVNLFVEDFFNEIIPYIESNYNVYADTEHRALAGLSMGGLEVLNSFMEKPDMFTYINVMSSGWFANNKEMYANGDKRLAEINTTLNKTVKLLLFTQGGPEDIAYANGKEMLKVFDKNGIEYEFSEMPGGHSWHVWRHDLKNFAPRLFK</sequence>
<dbReference type="InterPro" id="IPR014756">
    <property type="entry name" value="Ig_E-set"/>
</dbReference>
<protein>
    <submittedName>
        <fullName evidence="3">Alpha/beta hydrolase-fold protein</fullName>
    </submittedName>
</protein>
<name>A0ABT5XJ65_9FLAO</name>
<proteinExistence type="predicted"/>
<dbReference type="Gene3D" id="2.60.40.10">
    <property type="entry name" value="Immunoglobulins"/>
    <property type="match status" value="1"/>
</dbReference>
<dbReference type="InterPro" id="IPR029058">
    <property type="entry name" value="AB_hydrolase_fold"/>
</dbReference>
<dbReference type="SUPFAM" id="SSF53474">
    <property type="entry name" value="alpha/beta-Hydrolases"/>
    <property type="match status" value="1"/>
</dbReference>
<keyword evidence="1" id="KW-0472">Membrane</keyword>
<keyword evidence="1" id="KW-0812">Transmembrane</keyword>
<comment type="caution">
    <text evidence="3">The sequence shown here is derived from an EMBL/GenBank/DDBJ whole genome shotgun (WGS) entry which is preliminary data.</text>
</comment>
<dbReference type="InterPro" id="IPR013783">
    <property type="entry name" value="Ig-like_fold"/>
</dbReference>
<keyword evidence="4" id="KW-1185">Reference proteome</keyword>
<dbReference type="PANTHER" id="PTHR48098:SF1">
    <property type="entry name" value="DIACYLGLYCEROL ACYLTRANSFERASE_MYCOLYLTRANSFERASE AG85A"/>
    <property type="match status" value="1"/>
</dbReference>
<dbReference type="Pfam" id="PF00756">
    <property type="entry name" value="Esterase"/>
    <property type="match status" value="1"/>
</dbReference>
<dbReference type="EMBL" id="JARFVA010000001">
    <property type="protein sequence ID" value="MDF0705882.1"/>
    <property type="molecule type" value="Genomic_DNA"/>
</dbReference>
<dbReference type="InterPro" id="IPR000801">
    <property type="entry name" value="Esterase-like"/>
</dbReference>
<reference evidence="3 4" key="1">
    <citation type="submission" date="2023-03" db="EMBL/GenBank/DDBJ databases">
        <title>Muricauda XX sp. nov. and Muricauda XXX sp. nov., two novel species isolated from Okinawa Trough.</title>
        <authorList>
            <person name="Cao W."/>
            <person name="Deng X."/>
        </authorList>
    </citation>
    <scope>NUCLEOTIDE SEQUENCE [LARGE SCALE GENOMIC DNA]</scope>
    <source>
        <strain evidence="3 4">81s02</strain>
    </source>
</reference>
<keyword evidence="3" id="KW-0378">Hydrolase</keyword>
<dbReference type="InterPro" id="IPR004193">
    <property type="entry name" value="Glyco_hydro_13_N"/>
</dbReference>